<dbReference type="InterPro" id="IPR007534">
    <property type="entry name" value="LuxE"/>
</dbReference>
<reference evidence="3" key="1">
    <citation type="journal article" date="2019" name="Int. J. Syst. Evol. Microbiol.">
        <title>The Global Catalogue of Microorganisms (GCM) 10K type strain sequencing project: providing services to taxonomists for standard genome sequencing and annotation.</title>
        <authorList>
            <consortium name="The Broad Institute Genomics Platform"/>
            <consortium name="The Broad Institute Genome Sequencing Center for Infectious Disease"/>
            <person name="Wu L."/>
            <person name="Ma J."/>
        </authorList>
    </citation>
    <scope>NUCLEOTIDE SEQUENCE [LARGE SCALE GENOMIC DNA]</scope>
    <source>
        <strain evidence="3">CECT 7131</strain>
    </source>
</reference>
<keyword evidence="3" id="KW-1185">Reference proteome</keyword>
<protein>
    <submittedName>
        <fullName evidence="2">Long-chain fatty acid--CoA ligase</fullName>
    </submittedName>
</protein>
<dbReference type="RefSeq" id="WP_290314699.1">
    <property type="nucleotide sequence ID" value="NZ_JAUFPN010000008.1"/>
</dbReference>
<evidence type="ECO:0000259" key="1">
    <source>
        <dbReference type="Pfam" id="PF04443"/>
    </source>
</evidence>
<name>A0ABT7ZZS6_9PROT</name>
<proteinExistence type="predicted"/>
<gene>
    <name evidence="2" type="ORF">QWZ14_01065</name>
</gene>
<dbReference type="Pfam" id="PF04443">
    <property type="entry name" value="LuxE"/>
    <property type="match status" value="1"/>
</dbReference>
<dbReference type="GO" id="GO:0016874">
    <property type="term" value="F:ligase activity"/>
    <property type="evidence" value="ECO:0007669"/>
    <property type="project" value="UniProtKB-KW"/>
</dbReference>
<evidence type="ECO:0000313" key="2">
    <source>
        <dbReference type="EMBL" id="MDN3562969.1"/>
    </source>
</evidence>
<accession>A0ABT7ZZS6</accession>
<comment type="caution">
    <text evidence="2">The sequence shown here is derived from an EMBL/GenBank/DDBJ whole genome shotgun (WGS) entry which is preliminary data.</text>
</comment>
<keyword evidence="2" id="KW-0436">Ligase</keyword>
<dbReference type="EMBL" id="JAUFPN010000008">
    <property type="protein sequence ID" value="MDN3562969.1"/>
    <property type="molecule type" value="Genomic_DNA"/>
</dbReference>
<feature type="domain" description="Acyl-protein synthetase LuxE" evidence="1">
    <location>
        <begin position="32"/>
        <end position="363"/>
    </location>
</feature>
<dbReference type="SUPFAM" id="SSF56801">
    <property type="entry name" value="Acetyl-CoA synthetase-like"/>
    <property type="match status" value="1"/>
</dbReference>
<dbReference type="Proteomes" id="UP001529369">
    <property type="component" value="Unassembled WGS sequence"/>
</dbReference>
<sequence length="373" mass="40054">MIVVEETALGGTEAALRARVEAMMATPAPDEATFDSLALDIFAFQFEHDPAYRRFARQRGRNPRAVRSWREIPTVPISAFKDLDIGCTPPDRAARVFMTSGTTRAGRRGQVHHRSLDLYDRSMRLGFEHFFMRGAAPMAMAVLFPDEASLPNSSLAHYLALALRHFGTPGSRTMMGPAGIDRPALVAALRGAEASGEPFALLGASYAFVGLLDALDAEGQRFALPLGSRILDTGGFKGQSREVPPEVFYARLSKTFGVPAALCVNMYGMTELSSQFYDDGNAGLPPVKRGMPWLRSRVVDPLTGRDVPPGTPGVLAHHDLAHLGVVSAILTEDVGVMREDGFLLLGRVGGTEAKGCSLAVEEFLAAARTPAGA</sequence>
<organism evidence="2 3">
    <name type="scientific">Paeniroseomonas aquatica</name>
    <dbReference type="NCBI Taxonomy" id="373043"/>
    <lineage>
        <taxon>Bacteria</taxon>
        <taxon>Pseudomonadati</taxon>
        <taxon>Pseudomonadota</taxon>
        <taxon>Alphaproteobacteria</taxon>
        <taxon>Acetobacterales</taxon>
        <taxon>Acetobacteraceae</taxon>
        <taxon>Paeniroseomonas</taxon>
    </lineage>
</organism>
<evidence type="ECO:0000313" key="3">
    <source>
        <dbReference type="Proteomes" id="UP001529369"/>
    </source>
</evidence>
<dbReference type="Gene3D" id="3.40.50.12780">
    <property type="entry name" value="N-terminal domain of ligase-like"/>
    <property type="match status" value="1"/>
</dbReference>
<dbReference type="InterPro" id="IPR042099">
    <property type="entry name" value="ANL_N_sf"/>
</dbReference>